<feature type="signal peptide" evidence="1">
    <location>
        <begin position="1"/>
        <end position="19"/>
    </location>
</feature>
<name>A0ABY2V6C5_9BACT</name>
<sequence>MKKISFVTLSLLLCKSLLANSLPNIWTSGFGQGWLEYKITNKSAQELLISCNEGYDDETDHSINFYNGINNTEYNAEELAFIIEGNAYYPLSLPTSTRNGANNWYEFSSNIAKGETIEVYYNNSKIGEFTPTKGSRNKILKNGLCEPMLNKL</sequence>
<evidence type="ECO:0000313" key="2">
    <source>
        <dbReference type="EMBL" id="TLS96670.1"/>
    </source>
</evidence>
<comment type="caution">
    <text evidence="2">The sequence shown here is derived from an EMBL/GenBank/DDBJ whole genome shotgun (WGS) entry which is preliminary data.</text>
</comment>
<evidence type="ECO:0000256" key="1">
    <source>
        <dbReference type="SAM" id="SignalP"/>
    </source>
</evidence>
<evidence type="ECO:0000313" key="3">
    <source>
        <dbReference type="Proteomes" id="UP000305417"/>
    </source>
</evidence>
<keyword evidence="1" id="KW-0732">Signal</keyword>
<gene>
    <name evidence="2" type="ORF">FE247_09580</name>
</gene>
<dbReference type="RefSeq" id="WP_138109074.1">
    <property type="nucleotide sequence ID" value="NZ_VBUC01000028.1"/>
</dbReference>
<feature type="chain" id="PRO_5046288288" description="DUF4430 domain-containing protein" evidence="1">
    <location>
        <begin position="20"/>
        <end position="152"/>
    </location>
</feature>
<keyword evidence="3" id="KW-1185">Reference proteome</keyword>
<proteinExistence type="predicted"/>
<protein>
    <recommendedName>
        <fullName evidence="4">DUF4430 domain-containing protein</fullName>
    </recommendedName>
</protein>
<dbReference type="Proteomes" id="UP000305417">
    <property type="component" value="Unassembled WGS sequence"/>
</dbReference>
<evidence type="ECO:0008006" key="4">
    <source>
        <dbReference type="Google" id="ProtNLM"/>
    </source>
</evidence>
<reference evidence="2 3" key="1">
    <citation type="submission" date="2019-05" db="EMBL/GenBank/DDBJ databases">
        <title>Arcobacter cibarius and Arcobacter thereius providing challenges in identification an antibiotic susceptibility and Quinolone resistance.</title>
        <authorList>
            <person name="Busch A."/>
            <person name="Hanel I."/>
            <person name="Hotzel H."/>
            <person name="Tomaso H."/>
        </authorList>
    </citation>
    <scope>NUCLEOTIDE SEQUENCE [LARGE SCALE GENOMIC DNA]</scope>
    <source>
        <strain evidence="2 3">16CS0831-2</strain>
    </source>
</reference>
<dbReference type="EMBL" id="VBUC01000028">
    <property type="protein sequence ID" value="TLS96670.1"/>
    <property type="molecule type" value="Genomic_DNA"/>
</dbReference>
<accession>A0ABY2V6C5</accession>
<organism evidence="2 3">
    <name type="scientific">Aliarcobacter cibarius</name>
    <dbReference type="NCBI Taxonomy" id="255507"/>
    <lineage>
        <taxon>Bacteria</taxon>
        <taxon>Pseudomonadati</taxon>
        <taxon>Campylobacterota</taxon>
        <taxon>Epsilonproteobacteria</taxon>
        <taxon>Campylobacterales</taxon>
        <taxon>Arcobacteraceae</taxon>
        <taxon>Aliarcobacter</taxon>
    </lineage>
</organism>